<dbReference type="PANTHER" id="PTHR11786">
    <property type="entry name" value="N-HYDROXYARYLAMINE O-ACETYLTRANSFERASE"/>
    <property type="match status" value="1"/>
</dbReference>
<dbReference type="KEGG" id="psti:SOO65_20310"/>
<dbReference type="SUPFAM" id="SSF54001">
    <property type="entry name" value="Cysteine proteinases"/>
    <property type="match status" value="1"/>
</dbReference>
<accession>A0AAX4HPK8</accession>
<proteinExistence type="inferred from homology"/>
<dbReference type="Pfam" id="PF00797">
    <property type="entry name" value="Acetyltransf_2"/>
    <property type="match status" value="1"/>
</dbReference>
<dbReference type="InterPro" id="IPR038765">
    <property type="entry name" value="Papain-like_cys_pep_sf"/>
</dbReference>
<gene>
    <name evidence="3" type="ORF">SOO65_20310</name>
</gene>
<evidence type="ECO:0000256" key="1">
    <source>
        <dbReference type="ARBA" id="ARBA00006547"/>
    </source>
</evidence>
<evidence type="ECO:0000313" key="4">
    <source>
        <dbReference type="Proteomes" id="UP001324634"/>
    </source>
</evidence>
<dbReference type="PANTHER" id="PTHR11786:SF0">
    <property type="entry name" value="ARYLAMINE N-ACETYLTRANSFERASE 4-RELATED"/>
    <property type="match status" value="1"/>
</dbReference>
<dbReference type="EMBL" id="CP139487">
    <property type="protein sequence ID" value="WPU65043.1"/>
    <property type="molecule type" value="Genomic_DNA"/>
</dbReference>
<dbReference type="RefSeq" id="WP_321394997.1">
    <property type="nucleotide sequence ID" value="NZ_CP139487.1"/>
</dbReference>
<name>A0AAX4HPK8_9BACT</name>
<dbReference type="Proteomes" id="UP001324634">
    <property type="component" value="Chromosome"/>
</dbReference>
<dbReference type="AlphaFoldDB" id="A0AAX4HPK8"/>
<protein>
    <submittedName>
        <fullName evidence="3">Arylamine N-acetyltransferase</fullName>
    </submittedName>
</protein>
<dbReference type="Gene3D" id="2.40.128.150">
    <property type="entry name" value="Cysteine proteinases"/>
    <property type="match status" value="1"/>
</dbReference>
<reference evidence="3 4" key="1">
    <citation type="submission" date="2023-11" db="EMBL/GenBank/DDBJ databases">
        <title>Peredibacter starrii A3.12.</title>
        <authorList>
            <person name="Mitchell R.J."/>
        </authorList>
    </citation>
    <scope>NUCLEOTIDE SEQUENCE [LARGE SCALE GENOMIC DNA]</scope>
    <source>
        <strain evidence="3 4">A3.12</strain>
    </source>
</reference>
<sequence>MDLKAYFERIGYTKTPKVDFNTLNELHRLHTTSIPFENLNPFTYKEVPLDLETLERKMVQGMRGGYCFEQNILFSSALREIGFKFKWLGARVLWNQAEDLITRRSHMLFLVDLENETYLADVGFGGMTLTTPIKFKTDIVQKTTHEDFRIKNLQEDLILQANVGGEWKTIYRFDLTIQHLIDYEVANYYLYTNPTSHFRNMLIAAKPFEEGRLALSNNQFTIHWKGGKSEKVLFKSVDEIRNVLTEKFGIRLDGVSDLDSRLLALLNTL</sequence>
<organism evidence="3 4">
    <name type="scientific">Peredibacter starrii</name>
    <dbReference type="NCBI Taxonomy" id="28202"/>
    <lineage>
        <taxon>Bacteria</taxon>
        <taxon>Pseudomonadati</taxon>
        <taxon>Bdellovibrionota</taxon>
        <taxon>Bacteriovoracia</taxon>
        <taxon>Bacteriovoracales</taxon>
        <taxon>Bacteriovoracaceae</taxon>
        <taxon>Peredibacter</taxon>
    </lineage>
</organism>
<keyword evidence="4" id="KW-1185">Reference proteome</keyword>
<dbReference type="GO" id="GO:0016407">
    <property type="term" value="F:acetyltransferase activity"/>
    <property type="evidence" value="ECO:0007669"/>
    <property type="project" value="InterPro"/>
</dbReference>
<dbReference type="Gene3D" id="3.30.2140.10">
    <property type="entry name" value="Arylamine N-acetyltransferase"/>
    <property type="match status" value="1"/>
</dbReference>
<evidence type="ECO:0000313" key="3">
    <source>
        <dbReference type="EMBL" id="WPU65043.1"/>
    </source>
</evidence>
<dbReference type="PRINTS" id="PR01543">
    <property type="entry name" value="ANATRNSFRASE"/>
</dbReference>
<dbReference type="InterPro" id="IPR001447">
    <property type="entry name" value="Arylamine_N-AcTrfase"/>
</dbReference>
<evidence type="ECO:0000256" key="2">
    <source>
        <dbReference type="RuleBase" id="RU003452"/>
    </source>
</evidence>
<comment type="similarity">
    <text evidence="1 2">Belongs to the arylamine N-acetyltransferase family.</text>
</comment>